<dbReference type="Proteomes" id="UP000789860">
    <property type="component" value="Unassembled WGS sequence"/>
</dbReference>
<gene>
    <name evidence="1" type="ORF">SCALOS_LOCUS683</name>
</gene>
<dbReference type="EMBL" id="CAJVPM010000336">
    <property type="protein sequence ID" value="CAG8441900.1"/>
    <property type="molecule type" value="Genomic_DNA"/>
</dbReference>
<sequence length="409" mass="47305">MFFQTGPGGLSLYHSIQKNLNQAGTKFKVKIFERESSPHDRYQGCIMNIYKFGVSSLFYSLPTEVQARLPDAMPDPIPNIERHGLDVFDHTGKKLLEMPVYKYKNVFEFVQLKQKLPWFFIYRNTLREILLNDVDVQWGKKCIRYEETDEGVCAIFEDGSREFGNLLVGADGINSPIRMQKMPNLQVKDSGVSYVVTDVYPTKKLANQLISICGNCIAQESIGQKGDNHITLMRLIPIKSELENREDQIYYRFTLMYCELTDTLLELWSLVPTDTPESMAKTPFKMSIYPKIRQMIDIDPLSVTSWETSRVILLGNSVTFQDIESLTNELLRYESDGWKVCIQRYEQEMRARSSKISLKSTSMLLLTIKEYGYFGIIVRNLIYKVFNVLISCLPYDLVDRLFCNLYGVE</sequence>
<evidence type="ECO:0000313" key="2">
    <source>
        <dbReference type="Proteomes" id="UP000789860"/>
    </source>
</evidence>
<comment type="caution">
    <text evidence="1">The sequence shown here is derived from an EMBL/GenBank/DDBJ whole genome shotgun (WGS) entry which is preliminary data.</text>
</comment>
<accession>A0ACA9JY19</accession>
<protein>
    <submittedName>
        <fullName evidence="1">4861_t:CDS:1</fullName>
    </submittedName>
</protein>
<name>A0ACA9JY19_9GLOM</name>
<evidence type="ECO:0000313" key="1">
    <source>
        <dbReference type="EMBL" id="CAG8441900.1"/>
    </source>
</evidence>
<proteinExistence type="predicted"/>
<keyword evidence="2" id="KW-1185">Reference proteome</keyword>
<organism evidence="1 2">
    <name type="scientific">Scutellospora calospora</name>
    <dbReference type="NCBI Taxonomy" id="85575"/>
    <lineage>
        <taxon>Eukaryota</taxon>
        <taxon>Fungi</taxon>
        <taxon>Fungi incertae sedis</taxon>
        <taxon>Mucoromycota</taxon>
        <taxon>Glomeromycotina</taxon>
        <taxon>Glomeromycetes</taxon>
        <taxon>Diversisporales</taxon>
        <taxon>Gigasporaceae</taxon>
        <taxon>Scutellospora</taxon>
    </lineage>
</organism>
<reference evidence="1" key="1">
    <citation type="submission" date="2021-06" db="EMBL/GenBank/DDBJ databases">
        <authorList>
            <person name="Kallberg Y."/>
            <person name="Tangrot J."/>
            <person name="Rosling A."/>
        </authorList>
    </citation>
    <scope>NUCLEOTIDE SEQUENCE</scope>
    <source>
        <strain evidence="1">AU212A</strain>
    </source>
</reference>